<organism evidence="1 2">
    <name type="scientific">Cupriavidus basilensis OR16</name>
    <dbReference type="NCBI Taxonomy" id="1127483"/>
    <lineage>
        <taxon>Bacteria</taxon>
        <taxon>Pseudomonadati</taxon>
        <taxon>Pseudomonadota</taxon>
        <taxon>Betaproteobacteria</taxon>
        <taxon>Burkholderiales</taxon>
        <taxon>Burkholderiaceae</taxon>
        <taxon>Cupriavidus</taxon>
    </lineage>
</organism>
<evidence type="ECO:0000313" key="1">
    <source>
        <dbReference type="EMBL" id="EHP38541.1"/>
    </source>
</evidence>
<dbReference type="PATRIC" id="fig|1127483.3.peg.7294"/>
<name>H1SG13_9BURK</name>
<dbReference type="AlphaFoldDB" id="H1SG13"/>
<dbReference type="EMBL" id="AHJE01000120">
    <property type="protein sequence ID" value="EHP38541.1"/>
    <property type="molecule type" value="Genomic_DNA"/>
</dbReference>
<dbReference type="InterPro" id="IPR042100">
    <property type="entry name" value="Bug_dom1"/>
</dbReference>
<evidence type="ECO:0000313" key="2">
    <source>
        <dbReference type="Proteomes" id="UP000005808"/>
    </source>
</evidence>
<accession>H1SG13</accession>
<comment type="caution">
    <text evidence="1">The sequence shown here is derived from an EMBL/GenBank/DDBJ whole genome shotgun (WGS) entry which is preliminary data.</text>
</comment>
<dbReference type="Proteomes" id="UP000005808">
    <property type="component" value="Unassembled WGS sequence"/>
</dbReference>
<reference evidence="1 2" key="1">
    <citation type="journal article" date="2012" name="J. Bacteriol.">
        <title>De Novo Genome Project of Cupriavidus basilensis OR16.</title>
        <authorList>
            <person name="Cserhati M."/>
            <person name="Kriszt B."/>
            <person name="Szoboszlay S."/>
            <person name="Toth A."/>
            <person name="Szabo I."/>
            <person name="Tancsics A."/>
            <person name="Nagy I."/>
            <person name="Horvath B."/>
            <person name="Nagy I."/>
            <person name="Kukolya J."/>
        </authorList>
    </citation>
    <scope>NUCLEOTIDE SEQUENCE [LARGE SCALE GENOMIC DNA]</scope>
    <source>
        <strain evidence="1 2">OR16</strain>
    </source>
</reference>
<proteinExistence type="predicted"/>
<evidence type="ECO:0008006" key="3">
    <source>
        <dbReference type="Google" id="ProtNLM"/>
    </source>
</evidence>
<dbReference type="Gene3D" id="3.40.190.150">
    <property type="entry name" value="Bordetella uptake gene, domain 1"/>
    <property type="match status" value="1"/>
</dbReference>
<sequence>MLVKAARSDTAANFYQSTGTEVFTSTPAELAKFQSQESAKWGRIIKAANIQPE</sequence>
<protein>
    <recommendedName>
        <fullName evidence="3">Extra-cytoplasmic solute receptor</fullName>
    </recommendedName>
</protein>
<gene>
    <name evidence="1" type="ORF">OR16_36570</name>
</gene>